<reference evidence="3 4" key="1">
    <citation type="submission" date="2020-11" db="EMBL/GenBank/DDBJ databases">
        <title>Winogradskyella marina sp. nov., isolated from marine sediment.</title>
        <authorList>
            <person name="Bo J."/>
            <person name="Wang S."/>
            <person name="Song X."/>
            <person name="Du Z."/>
        </authorList>
    </citation>
    <scope>NUCLEOTIDE SEQUENCE [LARGE SCALE GENOMIC DNA]</scope>
    <source>
        <strain evidence="3 4">F6397</strain>
    </source>
</reference>
<sequence>MKRPFAQNIALLLILTAIFSCKNEVKQDTTKTDKINPVETPAIPDAPEGMVWVEKKTFLQGAKDTDQYAMPREKPAHKVTVDGFFMDATVVTNRQFKAFVEATNYVTIAEREIDWEDMKKELPPNTPKPHDSILQPGSLIFNKDVNAVVNMQNYGQWWTWKTGANWRHPDGPQSTIEGKDDYPVVHVAYQDALAYCEWANRRLPTEAEWESAAQGNNTNTIFTWGNDAAKLDANANTWQGVFPTKNESQDGFEFISPVKSYPPNSIGLYDMAGNVWEITSDFFNVNYYSELDTSKPIVNPKGAEKHFNPNNPYQVEHVMKGGSFLCHASYCASFRISAKMGVSVDSGSDHMGFRTVATPEMLASKE</sequence>
<dbReference type="InterPro" id="IPR016187">
    <property type="entry name" value="CTDL_fold"/>
</dbReference>
<dbReference type="RefSeq" id="WP_195869996.1">
    <property type="nucleotide sequence ID" value="NZ_JADOET010000001.1"/>
</dbReference>
<accession>A0ABS0EE46</accession>
<evidence type="ECO:0000313" key="4">
    <source>
        <dbReference type="Proteomes" id="UP000611215"/>
    </source>
</evidence>
<keyword evidence="4" id="KW-1185">Reference proteome</keyword>
<dbReference type="EMBL" id="JADOET010000001">
    <property type="protein sequence ID" value="MBF8148724.1"/>
    <property type="molecule type" value="Genomic_DNA"/>
</dbReference>
<dbReference type="InterPro" id="IPR042095">
    <property type="entry name" value="SUMF_sf"/>
</dbReference>
<evidence type="ECO:0000259" key="2">
    <source>
        <dbReference type="Pfam" id="PF03781"/>
    </source>
</evidence>
<comment type="caution">
    <text evidence="3">The sequence shown here is derived from an EMBL/GenBank/DDBJ whole genome shotgun (WGS) entry which is preliminary data.</text>
</comment>
<dbReference type="InterPro" id="IPR005532">
    <property type="entry name" value="SUMF_dom"/>
</dbReference>
<feature type="domain" description="Sulfatase-modifying factor enzyme-like" evidence="2">
    <location>
        <begin position="48"/>
        <end position="356"/>
    </location>
</feature>
<dbReference type="PANTHER" id="PTHR23150">
    <property type="entry name" value="SULFATASE MODIFYING FACTOR 1, 2"/>
    <property type="match status" value="1"/>
</dbReference>
<name>A0ABS0EE46_9FLAO</name>
<dbReference type="PANTHER" id="PTHR23150:SF19">
    <property type="entry name" value="FORMYLGLYCINE-GENERATING ENZYME"/>
    <property type="match status" value="1"/>
</dbReference>
<organism evidence="3 4">
    <name type="scientific">Winogradskyella marina</name>
    <dbReference type="NCBI Taxonomy" id="2785530"/>
    <lineage>
        <taxon>Bacteria</taxon>
        <taxon>Pseudomonadati</taxon>
        <taxon>Bacteroidota</taxon>
        <taxon>Flavobacteriia</taxon>
        <taxon>Flavobacteriales</taxon>
        <taxon>Flavobacteriaceae</taxon>
        <taxon>Winogradskyella</taxon>
    </lineage>
</organism>
<dbReference type="Gene3D" id="3.90.1580.10">
    <property type="entry name" value="paralog of FGE (formylglycine-generating enzyme)"/>
    <property type="match status" value="1"/>
</dbReference>
<feature type="chain" id="PRO_5047407345" evidence="1">
    <location>
        <begin position="23"/>
        <end position="366"/>
    </location>
</feature>
<evidence type="ECO:0000313" key="3">
    <source>
        <dbReference type="EMBL" id="MBF8148724.1"/>
    </source>
</evidence>
<keyword evidence="1" id="KW-0732">Signal</keyword>
<dbReference type="SUPFAM" id="SSF56436">
    <property type="entry name" value="C-type lectin-like"/>
    <property type="match status" value="1"/>
</dbReference>
<dbReference type="PROSITE" id="PS51257">
    <property type="entry name" value="PROKAR_LIPOPROTEIN"/>
    <property type="match status" value="1"/>
</dbReference>
<dbReference type="Proteomes" id="UP000611215">
    <property type="component" value="Unassembled WGS sequence"/>
</dbReference>
<dbReference type="InterPro" id="IPR051043">
    <property type="entry name" value="Sulfatase_Mod_Factor_Kinase"/>
</dbReference>
<proteinExistence type="predicted"/>
<dbReference type="Pfam" id="PF03781">
    <property type="entry name" value="FGE-sulfatase"/>
    <property type="match status" value="1"/>
</dbReference>
<protein>
    <submittedName>
        <fullName evidence="3">Formylglycine-generating enzyme family protein</fullName>
    </submittedName>
</protein>
<evidence type="ECO:0000256" key="1">
    <source>
        <dbReference type="SAM" id="SignalP"/>
    </source>
</evidence>
<gene>
    <name evidence="3" type="ORF">ITJ86_02375</name>
</gene>
<feature type="signal peptide" evidence="1">
    <location>
        <begin position="1"/>
        <end position="22"/>
    </location>
</feature>